<name>A0ABC8RNK0_9AQUA</name>
<sequence>MAVMVEKDGVGIKSTLEVSETNGSLVLPTDVMVIDSTKQHRQTCPIGWALPTTRPTRMLYVSRSMVEMRYMEPNRVNARVVVKPPIEVAQEGAKWDASVVGYLIGT</sequence>
<dbReference type="AlphaFoldDB" id="A0ABC8RNK0"/>
<evidence type="ECO:0000313" key="1">
    <source>
        <dbReference type="EMBL" id="CAK9146318.1"/>
    </source>
</evidence>
<organism evidence="1 2">
    <name type="scientific">Ilex paraguariensis</name>
    <name type="common">yerba mate</name>
    <dbReference type="NCBI Taxonomy" id="185542"/>
    <lineage>
        <taxon>Eukaryota</taxon>
        <taxon>Viridiplantae</taxon>
        <taxon>Streptophyta</taxon>
        <taxon>Embryophyta</taxon>
        <taxon>Tracheophyta</taxon>
        <taxon>Spermatophyta</taxon>
        <taxon>Magnoliopsida</taxon>
        <taxon>eudicotyledons</taxon>
        <taxon>Gunneridae</taxon>
        <taxon>Pentapetalae</taxon>
        <taxon>asterids</taxon>
        <taxon>campanulids</taxon>
        <taxon>Aquifoliales</taxon>
        <taxon>Aquifoliaceae</taxon>
        <taxon>Ilex</taxon>
    </lineage>
</organism>
<dbReference type="Proteomes" id="UP001642360">
    <property type="component" value="Unassembled WGS sequence"/>
</dbReference>
<reference evidence="1 2" key="1">
    <citation type="submission" date="2024-02" db="EMBL/GenBank/DDBJ databases">
        <authorList>
            <person name="Vignale AGUSTIN F."/>
            <person name="Sosa J E."/>
            <person name="Modenutti C."/>
        </authorList>
    </citation>
    <scope>NUCLEOTIDE SEQUENCE [LARGE SCALE GENOMIC DNA]</scope>
</reference>
<protein>
    <submittedName>
        <fullName evidence="1">Uncharacterized protein</fullName>
    </submittedName>
</protein>
<evidence type="ECO:0000313" key="2">
    <source>
        <dbReference type="Proteomes" id="UP001642360"/>
    </source>
</evidence>
<gene>
    <name evidence="1" type="ORF">ILEXP_LOCUS14151</name>
</gene>
<keyword evidence="2" id="KW-1185">Reference proteome</keyword>
<comment type="caution">
    <text evidence="1">The sequence shown here is derived from an EMBL/GenBank/DDBJ whole genome shotgun (WGS) entry which is preliminary data.</text>
</comment>
<dbReference type="EMBL" id="CAUOFW020001558">
    <property type="protein sequence ID" value="CAK9146318.1"/>
    <property type="molecule type" value="Genomic_DNA"/>
</dbReference>
<accession>A0ABC8RNK0</accession>
<proteinExistence type="predicted"/>